<dbReference type="Pfam" id="PF01740">
    <property type="entry name" value="STAS"/>
    <property type="match status" value="1"/>
</dbReference>
<dbReference type="PANTHER" id="PTHR33495">
    <property type="entry name" value="ANTI-SIGMA FACTOR ANTAGONIST TM_1081-RELATED-RELATED"/>
    <property type="match status" value="1"/>
</dbReference>
<dbReference type="InterPro" id="IPR036513">
    <property type="entry name" value="STAS_dom_sf"/>
</dbReference>
<dbReference type="InterPro" id="IPR003658">
    <property type="entry name" value="Anti-sigma_ant"/>
</dbReference>
<dbReference type="CDD" id="cd07043">
    <property type="entry name" value="STAS_anti-anti-sigma_factors"/>
    <property type="match status" value="1"/>
</dbReference>
<sequence length="114" mass="12786">MGNFNRMIINRVEILKCDGEITLKNGDTFKTYIYELIEANTNQLLLDLSDVPYLNSAAIGYIADAVLKARSKNKELIVAGLQPNIQEIFEITKLGTFVKLFNDVGEALLSFKEV</sequence>
<comment type="similarity">
    <text evidence="1 2">Belongs to the anti-sigma-factor antagonist family.</text>
</comment>
<evidence type="ECO:0000256" key="2">
    <source>
        <dbReference type="RuleBase" id="RU003749"/>
    </source>
</evidence>
<proteinExistence type="inferred from homology"/>
<protein>
    <recommendedName>
        <fullName evidence="2">Anti-sigma factor antagonist</fullName>
    </recommendedName>
</protein>
<dbReference type="PROSITE" id="PS50801">
    <property type="entry name" value="STAS"/>
    <property type="match status" value="1"/>
</dbReference>
<reference evidence="4" key="1">
    <citation type="submission" date="2024-05" db="EMBL/GenBank/DDBJ databases">
        <title>Alkalihalobacillus sp. strain MEB203 novel alkaliphilic bacterium from Lonar Lake, India.</title>
        <authorList>
            <person name="Joshi A."/>
            <person name="Thite S."/>
            <person name="Mengade P."/>
        </authorList>
    </citation>
    <scope>NUCLEOTIDE SEQUENCE</scope>
    <source>
        <strain evidence="4">MEB 203</strain>
    </source>
</reference>
<gene>
    <name evidence="4" type="ORF">N7Z68_19535</name>
</gene>
<dbReference type="NCBIfam" id="TIGR00377">
    <property type="entry name" value="ant_ant_sig"/>
    <property type="match status" value="1"/>
</dbReference>
<accession>A0ABT5VLA3</accession>
<name>A0ABT5VLA3_9BACI</name>
<organism evidence="4 5">
    <name type="scientific">Alkalihalobacterium chitinilyticum</name>
    <dbReference type="NCBI Taxonomy" id="2980103"/>
    <lineage>
        <taxon>Bacteria</taxon>
        <taxon>Bacillati</taxon>
        <taxon>Bacillota</taxon>
        <taxon>Bacilli</taxon>
        <taxon>Bacillales</taxon>
        <taxon>Bacillaceae</taxon>
        <taxon>Alkalihalobacterium</taxon>
    </lineage>
</organism>
<comment type="caution">
    <text evidence="4">The sequence shown here is derived from an EMBL/GenBank/DDBJ whole genome shotgun (WGS) entry which is preliminary data.</text>
</comment>
<evidence type="ECO:0000313" key="5">
    <source>
        <dbReference type="Proteomes" id="UP001148125"/>
    </source>
</evidence>
<feature type="domain" description="STAS" evidence="3">
    <location>
        <begin position="12"/>
        <end position="111"/>
    </location>
</feature>
<evidence type="ECO:0000256" key="1">
    <source>
        <dbReference type="ARBA" id="ARBA00009013"/>
    </source>
</evidence>
<dbReference type="Proteomes" id="UP001148125">
    <property type="component" value="Unassembled WGS sequence"/>
</dbReference>
<dbReference type="Gene3D" id="3.30.750.24">
    <property type="entry name" value="STAS domain"/>
    <property type="match status" value="1"/>
</dbReference>
<evidence type="ECO:0000259" key="3">
    <source>
        <dbReference type="PROSITE" id="PS50801"/>
    </source>
</evidence>
<dbReference type="RefSeq" id="WP_275120145.1">
    <property type="nucleotide sequence ID" value="NZ_JAOTPO010000017.1"/>
</dbReference>
<dbReference type="EMBL" id="JAOTPO010000017">
    <property type="protein sequence ID" value="MDE5415542.1"/>
    <property type="molecule type" value="Genomic_DNA"/>
</dbReference>
<evidence type="ECO:0000313" key="4">
    <source>
        <dbReference type="EMBL" id="MDE5415542.1"/>
    </source>
</evidence>
<dbReference type="SUPFAM" id="SSF52091">
    <property type="entry name" value="SpoIIaa-like"/>
    <property type="match status" value="1"/>
</dbReference>
<keyword evidence="5" id="KW-1185">Reference proteome</keyword>
<dbReference type="InterPro" id="IPR002645">
    <property type="entry name" value="STAS_dom"/>
</dbReference>